<feature type="transmembrane region" description="Helical" evidence="1">
    <location>
        <begin position="138"/>
        <end position="157"/>
    </location>
</feature>
<evidence type="ECO:0000256" key="1">
    <source>
        <dbReference type="SAM" id="Phobius"/>
    </source>
</evidence>
<reference evidence="2 3" key="1">
    <citation type="journal article" date="2014" name="Genome Announc.">
        <title>Complete Genome Sequence of Polychlorinated Biphenyl Degrader Comamonas testosteroni TK102 (NBRC 109938).</title>
        <authorList>
            <person name="Fukuda K."/>
            <person name="Hosoyama A."/>
            <person name="Tsuchikane K."/>
            <person name="Ohji S."/>
            <person name="Yamazoe A."/>
            <person name="Fujita N."/>
            <person name="Shintani M."/>
            <person name="Kimbara K."/>
        </authorList>
    </citation>
    <scope>NUCLEOTIDE SEQUENCE [LARGE SCALE GENOMIC DNA]</scope>
    <source>
        <strain evidence="2">TK102</strain>
    </source>
</reference>
<feature type="transmembrane region" description="Helical" evidence="1">
    <location>
        <begin position="264"/>
        <end position="284"/>
    </location>
</feature>
<name>A0A076Q1B8_COMTE</name>
<dbReference type="RefSeq" id="WP_043375715.1">
    <property type="nucleotide sequence ID" value="NZ_CP006704.1"/>
</dbReference>
<keyword evidence="1" id="KW-1133">Transmembrane helix</keyword>
<feature type="transmembrane region" description="Helical" evidence="1">
    <location>
        <begin position="313"/>
        <end position="333"/>
    </location>
</feature>
<dbReference type="Proteomes" id="UP000028782">
    <property type="component" value="Chromosome"/>
</dbReference>
<organism evidence="2 3">
    <name type="scientific">Comamonas testosteroni TK102</name>
    <dbReference type="NCBI Taxonomy" id="1392005"/>
    <lineage>
        <taxon>Bacteria</taxon>
        <taxon>Pseudomonadati</taxon>
        <taxon>Pseudomonadota</taxon>
        <taxon>Betaproteobacteria</taxon>
        <taxon>Burkholderiales</taxon>
        <taxon>Comamonadaceae</taxon>
        <taxon>Comamonas</taxon>
    </lineage>
</organism>
<feature type="transmembrane region" description="Helical" evidence="1">
    <location>
        <begin position="348"/>
        <end position="370"/>
    </location>
</feature>
<dbReference type="AlphaFoldDB" id="A0A076Q1B8"/>
<feature type="transmembrane region" description="Helical" evidence="1">
    <location>
        <begin position="430"/>
        <end position="451"/>
    </location>
</feature>
<feature type="transmembrane region" description="Helical" evidence="1">
    <location>
        <begin position="20"/>
        <end position="38"/>
    </location>
</feature>
<evidence type="ECO:0000313" key="2">
    <source>
        <dbReference type="EMBL" id="AIJ49492.1"/>
    </source>
</evidence>
<gene>
    <name evidence="2" type="ORF">O987_27205</name>
</gene>
<evidence type="ECO:0000313" key="3">
    <source>
        <dbReference type="Proteomes" id="UP000028782"/>
    </source>
</evidence>
<feature type="transmembrane region" description="Helical" evidence="1">
    <location>
        <begin position="377"/>
        <end position="398"/>
    </location>
</feature>
<feature type="transmembrane region" description="Helical" evidence="1">
    <location>
        <begin position="50"/>
        <end position="69"/>
    </location>
</feature>
<dbReference type="HOGENOM" id="CLU_625303_0_0_4"/>
<dbReference type="KEGG" id="ctes:O987_27205"/>
<protein>
    <submittedName>
        <fullName evidence="2">Uncharacterized protein</fullName>
    </submittedName>
</protein>
<sequence>MSQRNPEFQRQLWLNWRPSLLAWSLGLSLLILALPFALSSAKGLPGTLSMTAIAGLYLAAIIYGSVLAGRSLAEEASQNTWDWQRLSVLTPWQMAWGKLLGATLPAWLYVLWFALAVVGVTHFWALEPLKLQHTIGLAVLWGLGLQTWAMNSVLMSWGLRDRPINRRRAALLPLLLLFFAPGPFIDHVYKGMVDSDAAPVFWWGLDVGGLGLAYLAGALILGLGLLALWRQLCTRLDVHTLPWAWPLGLALTGFFAAGTLNQGIAAFFSSTAWIALIGTAYVALQHMDQHLRAWRQVQWSVSRQRWREALEALPLWPVSLLLGFVMALLLLFAPQSLEAAISGELNSFTLYLCLHLLRDCLLLTGFALLTGKLKSPLASFVVAWLILNIAAPLLAYGAGGHRGAMLVQPVVAMWMAPSDAATQAGSWLSYLPWASLSLQTLAALAWVVHVFRDRVLGFARDNAAARIRGS</sequence>
<feature type="transmembrane region" description="Helical" evidence="1">
    <location>
        <begin position="241"/>
        <end position="258"/>
    </location>
</feature>
<keyword evidence="1" id="KW-0812">Transmembrane</keyword>
<accession>A0A076Q1B8</accession>
<keyword evidence="1" id="KW-0472">Membrane</keyword>
<dbReference type="EMBL" id="CP006704">
    <property type="protein sequence ID" value="AIJ49492.1"/>
    <property type="molecule type" value="Genomic_DNA"/>
</dbReference>
<feature type="transmembrane region" description="Helical" evidence="1">
    <location>
        <begin position="169"/>
        <end position="189"/>
    </location>
</feature>
<proteinExistence type="predicted"/>
<feature type="transmembrane region" description="Helical" evidence="1">
    <location>
        <begin position="209"/>
        <end position="229"/>
    </location>
</feature>
<feature type="transmembrane region" description="Helical" evidence="1">
    <location>
        <begin position="106"/>
        <end position="126"/>
    </location>
</feature>